<dbReference type="AlphaFoldDB" id="A0A6L5JZF8"/>
<name>A0A6L5JZF8_RHOTE</name>
<evidence type="ECO:0000313" key="4">
    <source>
        <dbReference type="Proteomes" id="UP000480275"/>
    </source>
</evidence>
<sequence length="348" mass="38235">MGILIKMRGTIESILVIIVARIGDTLLTTPVFKAIKSRYPNAQLTVLAHPKRMEVLSNLAYIDRLDSITKRSAPWRGWFSRKKFDLAIVFGAEPELISYAQRTSTKVAAFRREGMTENPRLLKVALPHGAIHAVRERLLLTTALDIQANDLKLDYIVSPEEKAVARKWLDEQGIATAHPLIGLQTLSFPTKSHRNWPLSHFSELIQLTIDKYPTARFVILGDEASRIHAKGLAEHFPVAVSIAAGTMSLRHSAALMSCLDMYVGVDTGPTHIAGALGIPMVSMYHCAYPGRYLAPLDNPLCAVIEHPLTGTTVDIAASMADISVASVWNALDTLLCSTADIDDPRTHT</sequence>
<dbReference type="OrthoDB" id="9767552at2"/>
<dbReference type="GO" id="GO:0005829">
    <property type="term" value="C:cytosol"/>
    <property type="evidence" value="ECO:0007669"/>
    <property type="project" value="TreeGrafter"/>
</dbReference>
<dbReference type="Pfam" id="PF01075">
    <property type="entry name" value="Glyco_transf_9"/>
    <property type="match status" value="1"/>
</dbReference>
<proteinExistence type="predicted"/>
<keyword evidence="1" id="KW-0328">Glycosyltransferase</keyword>
<dbReference type="Gene3D" id="3.40.50.2000">
    <property type="entry name" value="Glycogen Phosphorylase B"/>
    <property type="match status" value="2"/>
</dbReference>
<reference evidence="3 4" key="1">
    <citation type="submission" date="2019-10" db="EMBL/GenBank/DDBJ databases">
        <title>Whole-genome sequence of the purple nonsulfur photosynthetic bacterium Rhodocyclus tenuis.</title>
        <authorList>
            <person name="Kyndt J.A."/>
            <person name="Meyer T.E."/>
        </authorList>
    </citation>
    <scope>NUCLEOTIDE SEQUENCE [LARGE SCALE GENOMIC DNA]</scope>
    <source>
        <strain evidence="3 4">DSM 110</strain>
    </source>
</reference>
<accession>A0A6L5JZF8</accession>
<keyword evidence="2" id="KW-0808">Transferase</keyword>
<gene>
    <name evidence="3" type="ORF">GHK24_12325</name>
</gene>
<dbReference type="PANTHER" id="PTHR30160:SF7">
    <property type="entry name" value="ADP-HEPTOSE--LPS HEPTOSYLTRANSFERASE 2"/>
    <property type="match status" value="1"/>
</dbReference>
<dbReference type="Proteomes" id="UP000480275">
    <property type="component" value="Unassembled WGS sequence"/>
</dbReference>
<comment type="caution">
    <text evidence="3">The sequence shown here is derived from an EMBL/GenBank/DDBJ whole genome shotgun (WGS) entry which is preliminary data.</text>
</comment>
<evidence type="ECO:0000256" key="1">
    <source>
        <dbReference type="ARBA" id="ARBA00022676"/>
    </source>
</evidence>
<dbReference type="CDD" id="cd03789">
    <property type="entry name" value="GT9_LPS_heptosyltransferase"/>
    <property type="match status" value="1"/>
</dbReference>
<dbReference type="GO" id="GO:0008713">
    <property type="term" value="F:ADP-heptose-lipopolysaccharide heptosyltransferase activity"/>
    <property type="evidence" value="ECO:0007669"/>
    <property type="project" value="TreeGrafter"/>
</dbReference>
<dbReference type="GO" id="GO:0009244">
    <property type="term" value="P:lipopolysaccharide core region biosynthetic process"/>
    <property type="evidence" value="ECO:0007669"/>
    <property type="project" value="TreeGrafter"/>
</dbReference>
<dbReference type="SUPFAM" id="SSF53756">
    <property type="entry name" value="UDP-Glycosyltransferase/glycogen phosphorylase"/>
    <property type="match status" value="1"/>
</dbReference>
<dbReference type="InterPro" id="IPR051199">
    <property type="entry name" value="LPS_LOS_Heptosyltrfase"/>
</dbReference>
<organism evidence="3 4">
    <name type="scientific">Rhodocyclus tenuis</name>
    <name type="common">Rhodospirillum tenue</name>
    <dbReference type="NCBI Taxonomy" id="1066"/>
    <lineage>
        <taxon>Bacteria</taxon>
        <taxon>Pseudomonadati</taxon>
        <taxon>Pseudomonadota</taxon>
        <taxon>Betaproteobacteria</taxon>
        <taxon>Rhodocyclales</taxon>
        <taxon>Rhodocyclaceae</taxon>
        <taxon>Rhodocyclus</taxon>
    </lineage>
</organism>
<dbReference type="PANTHER" id="PTHR30160">
    <property type="entry name" value="TETRAACYLDISACCHARIDE 4'-KINASE-RELATED"/>
    <property type="match status" value="1"/>
</dbReference>
<evidence type="ECO:0000256" key="2">
    <source>
        <dbReference type="ARBA" id="ARBA00022679"/>
    </source>
</evidence>
<dbReference type="EMBL" id="WIXJ01000012">
    <property type="protein sequence ID" value="MQY52559.1"/>
    <property type="molecule type" value="Genomic_DNA"/>
</dbReference>
<protein>
    <submittedName>
        <fullName evidence="3">Glycosyltransferase family 9 protein</fullName>
    </submittedName>
</protein>
<evidence type="ECO:0000313" key="3">
    <source>
        <dbReference type="EMBL" id="MQY52559.1"/>
    </source>
</evidence>
<dbReference type="InterPro" id="IPR002201">
    <property type="entry name" value="Glyco_trans_9"/>
</dbReference>